<gene>
    <name evidence="2" type="ORF">CVIRNUC_004760</name>
</gene>
<comment type="subcellular location">
    <subcellularLocation>
        <location evidence="1">Cytoplasm</location>
        <location evidence="1">Cytoskeleton</location>
        <location evidence="1">Cilium axoneme</location>
    </subcellularLocation>
</comment>
<organism evidence="2 3">
    <name type="scientific">Coccomyxa viridis</name>
    <dbReference type="NCBI Taxonomy" id="1274662"/>
    <lineage>
        <taxon>Eukaryota</taxon>
        <taxon>Viridiplantae</taxon>
        <taxon>Chlorophyta</taxon>
        <taxon>core chlorophytes</taxon>
        <taxon>Trebouxiophyceae</taxon>
        <taxon>Trebouxiophyceae incertae sedis</taxon>
        <taxon>Coccomyxaceae</taxon>
        <taxon>Coccomyxa</taxon>
    </lineage>
</organism>
<dbReference type="SUPFAM" id="SSF52047">
    <property type="entry name" value="RNI-like"/>
    <property type="match status" value="1"/>
</dbReference>
<dbReference type="Gene3D" id="3.80.10.10">
    <property type="entry name" value="Ribonuclease Inhibitor"/>
    <property type="match status" value="1"/>
</dbReference>
<evidence type="ECO:0000313" key="3">
    <source>
        <dbReference type="Proteomes" id="UP001314263"/>
    </source>
</evidence>
<accession>A0AAV1I511</accession>
<name>A0AAV1I511_9CHLO</name>
<dbReference type="EMBL" id="CAUYUE010000005">
    <property type="protein sequence ID" value="CAK0779385.1"/>
    <property type="molecule type" value="Genomic_DNA"/>
</dbReference>
<sequence length="723" mass="79983">MWDLNEDLMALLAVHLEPGDAARLSCVSRTFRSLLRASRIDNADCHLRTKDWKNGHWADGLKMHNWAFRRPDASYHIITNLNVIASSNLKNRLWRGDLIRRGTEKLAVEHYLALACLCHYIARRPHAKSLVVSYTGADLPFGYSHNFMSLLNINGMAAIQHLKHLMLPWCFISRGQFKSAFPETQLALVHLDLSNTTVQYCTAPTDMPDPRHKMRSLGRLISLSPFLTTFVATGIDADVALLLLMLSSCGSLEHVDLHGSVAGPHSDLDPNFTGSAVWQRWMSCQGTLRVLRLGRTTSPRVFHGAVGLPRFELAMAELSELDVSEPLKTDPQVISSCPPNLPNDDSPSLLAVLLKAAPSLRRLSAHGWGKGYPGESTASAVAQALASHPASLHQLSVGWSFNSAELRQALSGSSFLTDLTIALGAQIGDHDLQLLATSCPHLEHLTLSFQQVSDAGMCPLIEHCRSLRSLSLLRCSGPFSNALSASLGARRPLLKLQKLRIVGGMTDISCAGLSAMLDRRHMELQTLELVRCTDISRASLDTIAAHAATLEELTLDGLCTGGAPARMAGGMRALRECRKLRSLHLRHTGLRWDSPCRALRSIMPRFPLLRVLGLDTCDIAEIPSDRYQQDKEIQGELRFDKAPFDRVFELHRCRSIADGLLGECPASSQNDCKSGHVSEETTKRRFLPLGHPMSGSPWSRKRFYPDGGPCEWREKEQKWRIAS</sequence>
<dbReference type="GO" id="GO:0031146">
    <property type="term" value="P:SCF-dependent proteasomal ubiquitin-dependent protein catabolic process"/>
    <property type="evidence" value="ECO:0007669"/>
    <property type="project" value="TreeGrafter"/>
</dbReference>
<dbReference type="InterPro" id="IPR032675">
    <property type="entry name" value="LRR_dom_sf"/>
</dbReference>
<dbReference type="Proteomes" id="UP001314263">
    <property type="component" value="Unassembled WGS sequence"/>
</dbReference>
<dbReference type="AlphaFoldDB" id="A0AAV1I511"/>
<evidence type="ECO:0000256" key="1">
    <source>
        <dbReference type="ARBA" id="ARBA00004430"/>
    </source>
</evidence>
<evidence type="ECO:0000313" key="2">
    <source>
        <dbReference type="EMBL" id="CAK0779385.1"/>
    </source>
</evidence>
<dbReference type="GO" id="GO:0005930">
    <property type="term" value="C:axoneme"/>
    <property type="evidence" value="ECO:0007669"/>
    <property type="project" value="UniProtKB-SubCell"/>
</dbReference>
<keyword evidence="3" id="KW-1185">Reference proteome</keyword>
<proteinExistence type="predicted"/>
<evidence type="ECO:0008006" key="4">
    <source>
        <dbReference type="Google" id="ProtNLM"/>
    </source>
</evidence>
<dbReference type="PANTHER" id="PTHR13318">
    <property type="entry name" value="PARTNER OF PAIRED, ISOFORM B-RELATED"/>
    <property type="match status" value="1"/>
</dbReference>
<comment type="caution">
    <text evidence="2">The sequence shown here is derived from an EMBL/GenBank/DDBJ whole genome shotgun (WGS) entry which is preliminary data.</text>
</comment>
<reference evidence="2 3" key="1">
    <citation type="submission" date="2023-10" db="EMBL/GenBank/DDBJ databases">
        <authorList>
            <person name="Maclean D."/>
            <person name="Macfadyen A."/>
        </authorList>
    </citation>
    <scope>NUCLEOTIDE SEQUENCE [LARGE SCALE GENOMIC DNA]</scope>
</reference>
<protein>
    <recommendedName>
        <fullName evidence="4">F-box domain-containing protein</fullName>
    </recommendedName>
</protein>
<dbReference type="GO" id="GO:0019005">
    <property type="term" value="C:SCF ubiquitin ligase complex"/>
    <property type="evidence" value="ECO:0007669"/>
    <property type="project" value="TreeGrafter"/>
</dbReference>